<dbReference type="Pfam" id="PF12802">
    <property type="entry name" value="MarR_2"/>
    <property type="match status" value="1"/>
</dbReference>
<keyword evidence="2" id="KW-0238">DNA-binding</keyword>
<evidence type="ECO:0000259" key="1">
    <source>
        <dbReference type="PROSITE" id="PS50995"/>
    </source>
</evidence>
<evidence type="ECO:0000313" key="3">
    <source>
        <dbReference type="Proteomes" id="UP000199223"/>
    </source>
</evidence>
<organism evidence="2 3">
    <name type="scientific">Deinococcus reticulitermitis</name>
    <dbReference type="NCBI Taxonomy" id="856736"/>
    <lineage>
        <taxon>Bacteria</taxon>
        <taxon>Thermotogati</taxon>
        <taxon>Deinococcota</taxon>
        <taxon>Deinococci</taxon>
        <taxon>Deinococcales</taxon>
        <taxon>Deinococcaceae</taxon>
        <taxon>Deinococcus</taxon>
    </lineage>
</organism>
<dbReference type="InterPro" id="IPR036388">
    <property type="entry name" value="WH-like_DNA-bd_sf"/>
</dbReference>
<dbReference type="PANTHER" id="PTHR33164:SF94">
    <property type="entry name" value="TRANSCRIPTIONAL REGULATORY PROTEIN-RELATED"/>
    <property type="match status" value="1"/>
</dbReference>
<keyword evidence="3" id="KW-1185">Reference proteome</keyword>
<protein>
    <submittedName>
        <fullName evidence="2">DNA-binding transcriptional regulator, MarR family</fullName>
    </submittedName>
</protein>
<dbReference type="InterPro" id="IPR039422">
    <property type="entry name" value="MarR/SlyA-like"/>
</dbReference>
<dbReference type="GO" id="GO:0003700">
    <property type="term" value="F:DNA-binding transcription factor activity"/>
    <property type="evidence" value="ECO:0007669"/>
    <property type="project" value="InterPro"/>
</dbReference>
<evidence type="ECO:0000313" key="2">
    <source>
        <dbReference type="EMBL" id="SEJ06346.1"/>
    </source>
</evidence>
<dbReference type="AlphaFoldDB" id="A0A1H6VRK3"/>
<proteinExistence type="predicted"/>
<dbReference type="STRING" id="856736.SAMN04488058_103239"/>
<dbReference type="PROSITE" id="PS50995">
    <property type="entry name" value="HTH_MARR_2"/>
    <property type="match status" value="1"/>
</dbReference>
<accession>A0A1H6VRK3</accession>
<dbReference type="EMBL" id="FNZA01000003">
    <property type="protein sequence ID" value="SEJ06346.1"/>
    <property type="molecule type" value="Genomic_DNA"/>
</dbReference>
<dbReference type="InterPro" id="IPR000835">
    <property type="entry name" value="HTH_MarR-typ"/>
</dbReference>
<dbReference type="Gene3D" id="1.10.10.10">
    <property type="entry name" value="Winged helix-like DNA-binding domain superfamily/Winged helix DNA-binding domain"/>
    <property type="match status" value="1"/>
</dbReference>
<dbReference type="SUPFAM" id="SSF46785">
    <property type="entry name" value="Winged helix' DNA-binding domain"/>
    <property type="match status" value="1"/>
</dbReference>
<name>A0A1H6VRK3_9DEIO</name>
<dbReference type="GO" id="GO:0003677">
    <property type="term" value="F:DNA binding"/>
    <property type="evidence" value="ECO:0007669"/>
    <property type="project" value="UniProtKB-KW"/>
</dbReference>
<feature type="domain" description="HTH marR-type" evidence="1">
    <location>
        <begin position="53"/>
        <end position="193"/>
    </location>
</feature>
<gene>
    <name evidence="2" type="ORF">SAMN04488058_103239</name>
</gene>
<dbReference type="Proteomes" id="UP000199223">
    <property type="component" value="Unassembled WGS sequence"/>
</dbReference>
<dbReference type="SMART" id="SM00347">
    <property type="entry name" value="HTH_MARR"/>
    <property type="match status" value="1"/>
</dbReference>
<reference evidence="3" key="1">
    <citation type="submission" date="2016-10" db="EMBL/GenBank/DDBJ databases">
        <authorList>
            <person name="Varghese N."/>
            <person name="Submissions S."/>
        </authorList>
    </citation>
    <scope>NUCLEOTIDE SEQUENCE [LARGE SCALE GENOMIC DNA]</scope>
    <source>
        <strain evidence="3">CGMCC 1.10218</strain>
    </source>
</reference>
<sequence>MGSWVRRLKRLAAQTFLPFTRFVFLKGCKVETMDEHCAAPGPAPPDVPDAVDVRRLGEAFKRLQRHVGSAVMSGMQDELQSLDLSFTQVAALHQLRAHAPLTVTQLSELTRLSLPAASHLTERLVRRGLARRQENPDNRRERLLTLTAQGEHTVSKLDAGLAAGYVAIFSRLDPATVQATEKQLSVLLAELETLPRSPYASPEPS</sequence>
<dbReference type="PANTHER" id="PTHR33164">
    <property type="entry name" value="TRANSCRIPTIONAL REGULATOR, MARR FAMILY"/>
    <property type="match status" value="1"/>
</dbReference>
<dbReference type="GO" id="GO:0006950">
    <property type="term" value="P:response to stress"/>
    <property type="evidence" value="ECO:0007669"/>
    <property type="project" value="TreeGrafter"/>
</dbReference>
<dbReference type="InterPro" id="IPR036390">
    <property type="entry name" value="WH_DNA-bd_sf"/>
</dbReference>